<dbReference type="RefSeq" id="WP_302077917.1">
    <property type="nucleotide sequence ID" value="NZ_JAUKWQ010000005.1"/>
</dbReference>
<evidence type="ECO:0000259" key="1">
    <source>
        <dbReference type="Pfam" id="PF01592"/>
    </source>
</evidence>
<reference evidence="2" key="1">
    <citation type="journal article" date="2015" name="Int. J. Syst. Evol. Microbiol.">
        <title>Rhizobium oryzicola sp. nov., potential plant-growth-promoting endophytic bacteria isolated from rice roots.</title>
        <authorList>
            <person name="Zhang X.X."/>
            <person name="Gao J.S."/>
            <person name="Cao Y.H."/>
            <person name="Sheirdil R.A."/>
            <person name="Wang X.C."/>
            <person name="Zhang L."/>
        </authorList>
    </citation>
    <scope>NUCLEOTIDE SEQUENCE</scope>
    <source>
        <strain evidence="2">05753</strain>
    </source>
</reference>
<gene>
    <name evidence="2" type="ORF">Q2T52_16655</name>
</gene>
<dbReference type="Proteomes" id="UP001169006">
    <property type="component" value="Unassembled WGS sequence"/>
</dbReference>
<name>A0ABT8SZ21_9HYPH</name>
<sequence>MDDIYNSRILELAGNIERSGTLEDADASSEKHSKLCGSKVRVYLKVDNGIVTDFAHQVRACALGQAASSVMARHVVGATAAEIRQARDEMLAMLKQDGEGPTGRFDEMRVLKPVKDYKARHASTMLTFDAVVDCLDQIDARSPAMAS</sequence>
<evidence type="ECO:0000313" key="3">
    <source>
        <dbReference type="Proteomes" id="UP001169006"/>
    </source>
</evidence>
<dbReference type="Gene3D" id="3.90.1010.10">
    <property type="match status" value="1"/>
</dbReference>
<dbReference type="SUPFAM" id="SSF82649">
    <property type="entry name" value="SufE/NifU"/>
    <property type="match status" value="1"/>
</dbReference>
<keyword evidence="3" id="KW-1185">Reference proteome</keyword>
<dbReference type="PANTHER" id="PTHR10093">
    <property type="entry name" value="IRON-SULFUR CLUSTER ASSEMBLY ENZYME NIFU HOMOLOG"/>
    <property type="match status" value="1"/>
</dbReference>
<reference evidence="2" key="2">
    <citation type="submission" date="2023-07" db="EMBL/GenBank/DDBJ databases">
        <authorList>
            <person name="Sun H."/>
        </authorList>
    </citation>
    <scope>NUCLEOTIDE SEQUENCE</scope>
    <source>
        <strain evidence="2">05753</strain>
    </source>
</reference>
<organism evidence="2 3">
    <name type="scientific">Rhizobium oryzicola</name>
    <dbReference type="NCBI Taxonomy" id="1232668"/>
    <lineage>
        <taxon>Bacteria</taxon>
        <taxon>Pseudomonadati</taxon>
        <taxon>Pseudomonadota</taxon>
        <taxon>Alphaproteobacteria</taxon>
        <taxon>Hyphomicrobiales</taxon>
        <taxon>Rhizobiaceae</taxon>
        <taxon>Rhizobium/Agrobacterium group</taxon>
        <taxon>Rhizobium</taxon>
    </lineage>
</organism>
<dbReference type="EMBL" id="JAUKWQ010000005">
    <property type="protein sequence ID" value="MDO1583719.1"/>
    <property type="molecule type" value="Genomic_DNA"/>
</dbReference>
<accession>A0ABT8SZ21</accession>
<dbReference type="InterPro" id="IPR002871">
    <property type="entry name" value="NIF_FeS_clus_asmbl_NifU_N"/>
</dbReference>
<feature type="domain" description="NIF system FeS cluster assembly NifU N-terminal" evidence="1">
    <location>
        <begin position="5"/>
        <end position="120"/>
    </location>
</feature>
<protein>
    <submittedName>
        <fullName evidence="2">Iron-sulfur cluster assembly scaffold protein</fullName>
    </submittedName>
</protein>
<dbReference type="Pfam" id="PF01592">
    <property type="entry name" value="NifU_N"/>
    <property type="match status" value="1"/>
</dbReference>
<proteinExistence type="predicted"/>
<comment type="caution">
    <text evidence="2">The sequence shown here is derived from an EMBL/GenBank/DDBJ whole genome shotgun (WGS) entry which is preliminary data.</text>
</comment>
<evidence type="ECO:0000313" key="2">
    <source>
        <dbReference type="EMBL" id="MDO1583719.1"/>
    </source>
</evidence>
<dbReference type="CDD" id="cd06664">
    <property type="entry name" value="IscU_like"/>
    <property type="match status" value="1"/>
</dbReference>